<evidence type="ECO:0000256" key="2">
    <source>
        <dbReference type="ARBA" id="ARBA00022692"/>
    </source>
</evidence>
<evidence type="ECO:0000313" key="9">
    <source>
        <dbReference type="Proteomes" id="UP001297361"/>
    </source>
</evidence>
<keyword evidence="2 6" id="KW-0812">Transmembrane</keyword>
<dbReference type="Pfam" id="PF04335">
    <property type="entry name" value="VirB8"/>
    <property type="match status" value="1"/>
</dbReference>
<dbReference type="EMBL" id="JAJFNJ020000003">
    <property type="protein sequence ID" value="MEC3890225.1"/>
    <property type="molecule type" value="Genomic_DNA"/>
</dbReference>
<evidence type="ECO:0000256" key="5">
    <source>
        <dbReference type="SAM" id="MobiDB-lite"/>
    </source>
</evidence>
<organism evidence="8 9">
    <name type="scientific">Xanthomonas campestris pv. papavericola</name>
    <dbReference type="NCBI Taxonomy" id="487881"/>
    <lineage>
        <taxon>Bacteria</taxon>
        <taxon>Pseudomonadati</taxon>
        <taxon>Pseudomonadota</taxon>
        <taxon>Gammaproteobacteria</taxon>
        <taxon>Lysobacterales</taxon>
        <taxon>Lysobacteraceae</taxon>
        <taxon>Xanthomonas</taxon>
    </lineage>
</organism>
<proteinExistence type="predicted"/>
<feature type="region of interest" description="Disordered" evidence="5">
    <location>
        <begin position="259"/>
        <end position="307"/>
    </location>
</feature>
<gene>
    <name evidence="8" type="ORF">LLE72_021360</name>
</gene>
<dbReference type="InterPro" id="IPR032710">
    <property type="entry name" value="NTF2-like_dom_sf"/>
</dbReference>
<keyword evidence="4 6" id="KW-0472">Membrane</keyword>
<keyword evidence="3 6" id="KW-1133">Transmembrane helix</keyword>
<dbReference type="InterPro" id="IPR007430">
    <property type="entry name" value="VirB8"/>
</dbReference>
<reference evidence="8" key="2">
    <citation type="submission" date="2024-01" db="EMBL/GenBank/DDBJ databases">
        <title>Long-read genome sequencing of X. campestris pv. papavericola.</title>
        <authorList>
            <person name="Hussain R.M.F."/>
            <person name="Greer S."/>
            <person name="Harrison J."/>
            <person name="Grant M."/>
            <person name="Vicente J."/>
            <person name="Studholme D.J."/>
        </authorList>
    </citation>
    <scope>NUCLEOTIDE SEQUENCE</scope>
    <source>
        <strain evidence="8">NCPPB 2970</strain>
    </source>
</reference>
<comment type="caution">
    <text evidence="8">The sequence shown here is derived from an EMBL/GenBank/DDBJ whole genome shotgun (WGS) entry which is preliminary data.</text>
</comment>
<evidence type="ECO:0000313" key="8">
    <source>
        <dbReference type="EMBL" id="MEC3890225.1"/>
    </source>
</evidence>
<evidence type="ECO:0000259" key="7">
    <source>
        <dbReference type="Pfam" id="PF04335"/>
    </source>
</evidence>
<comment type="subcellular location">
    <subcellularLocation>
        <location evidence="1">Membrane</location>
        <topology evidence="1">Single-pass membrane protein</topology>
    </subcellularLocation>
</comment>
<dbReference type="Gene3D" id="3.10.450.230">
    <property type="entry name" value="VirB8 protein"/>
    <property type="match status" value="1"/>
</dbReference>
<dbReference type="GO" id="GO:0016020">
    <property type="term" value="C:membrane"/>
    <property type="evidence" value="ECO:0007669"/>
    <property type="project" value="UniProtKB-SubCell"/>
</dbReference>
<feature type="transmembrane region" description="Helical" evidence="6">
    <location>
        <begin position="37"/>
        <end position="58"/>
    </location>
</feature>
<dbReference type="CDD" id="cd16424">
    <property type="entry name" value="VirB8"/>
    <property type="match status" value="1"/>
</dbReference>
<protein>
    <submittedName>
        <fullName evidence="8">Type IV secretion system protein</fullName>
    </submittedName>
</protein>
<sequence>MFRKKETAGAKVEQSVAKAVSYEITVADMARKSERRAWMVAGCSVALSIVLAGGYFYILPLKEKIPFLVMADAYTGTATVARLTGTFQGETITTNEAVNRSNVAQYVLARESYDSQLMGLRDWDLVFLMSSDPVAASYRQLYARSNPANPFVMYGREKAIRVKILSLTPLEARSDGGFNGASVRIQRNLFDKRTGISKYLDSRIITMRFTYRNDVAFSEQDRVLNPLGFQVSDYRADTDYSKGVPVPTDDAQALGAPADQAAPMDPAELPADAAEQMPVIGSGATQTVQPEMAEPISIGTAEGASNR</sequence>
<evidence type="ECO:0000256" key="4">
    <source>
        <dbReference type="ARBA" id="ARBA00023136"/>
    </source>
</evidence>
<name>A0AAJ3CGI3_XANCA</name>
<feature type="domain" description="Bacterial virulence protein VirB8" evidence="7">
    <location>
        <begin position="22"/>
        <end position="238"/>
    </location>
</feature>
<dbReference type="Proteomes" id="UP001297361">
    <property type="component" value="Unassembled WGS sequence"/>
</dbReference>
<dbReference type="RefSeq" id="WP_115005816.1">
    <property type="nucleotide sequence ID" value="NZ_JAJFNJ020000003.1"/>
</dbReference>
<evidence type="ECO:0000256" key="1">
    <source>
        <dbReference type="ARBA" id="ARBA00004167"/>
    </source>
</evidence>
<evidence type="ECO:0000256" key="6">
    <source>
        <dbReference type="SAM" id="Phobius"/>
    </source>
</evidence>
<dbReference type="AlphaFoldDB" id="A0AAJ3CGI3"/>
<evidence type="ECO:0000256" key="3">
    <source>
        <dbReference type="ARBA" id="ARBA00022989"/>
    </source>
</evidence>
<reference evidence="8" key="1">
    <citation type="submission" date="2021-10" db="EMBL/GenBank/DDBJ databases">
        <authorList>
            <person name="Hussein R."/>
            <person name="Harrison J."/>
            <person name="Studholme D.J."/>
            <person name="Vicente J."/>
            <person name="Grant M."/>
        </authorList>
    </citation>
    <scope>NUCLEOTIDE SEQUENCE</scope>
    <source>
        <strain evidence="8">NCPPB 2970</strain>
    </source>
</reference>
<dbReference type="SUPFAM" id="SSF54427">
    <property type="entry name" value="NTF2-like"/>
    <property type="match status" value="1"/>
</dbReference>
<accession>A0AAJ3CGI3</accession>